<dbReference type="PANTHER" id="PTHR13356">
    <property type="entry name" value="OB FOLD NUCLEIC ACID BINDING PROTEIN-RELATED"/>
    <property type="match status" value="1"/>
</dbReference>
<feature type="region of interest" description="Disordered" evidence="2">
    <location>
        <begin position="1"/>
        <end position="27"/>
    </location>
</feature>
<proteinExistence type="predicted"/>
<dbReference type="eggNOG" id="arCOG01510">
    <property type="taxonomic scope" value="Archaea"/>
</dbReference>
<dbReference type="GO" id="GO:0000724">
    <property type="term" value="P:double-strand break repair via homologous recombination"/>
    <property type="evidence" value="ECO:0007669"/>
    <property type="project" value="TreeGrafter"/>
</dbReference>
<dbReference type="HOGENOM" id="CLU_031172_1_0_2"/>
<organism evidence="3 4">
    <name type="scientific">Haloarcula hispanica (strain ATCC 33960 / DSM 4426 / JCM 8911 / NBRC 102182 / NCIMB 2187 / VKM B-1755)</name>
    <dbReference type="NCBI Taxonomy" id="634497"/>
    <lineage>
        <taxon>Archaea</taxon>
        <taxon>Methanobacteriati</taxon>
        <taxon>Methanobacteriota</taxon>
        <taxon>Stenosarchaea group</taxon>
        <taxon>Halobacteria</taxon>
        <taxon>Halobacteriales</taxon>
        <taxon>Haloarculaceae</taxon>
        <taxon>Haloarcula</taxon>
    </lineage>
</organism>
<dbReference type="InterPro" id="IPR012340">
    <property type="entry name" value="NA-bd_OB-fold"/>
</dbReference>
<dbReference type="InterPro" id="IPR051231">
    <property type="entry name" value="SOSS-B"/>
</dbReference>
<dbReference type="AlphaFoldDB" id="G0HTC6"/>
<evidence type="ECO:0000313" key="4">
    <source>
        <dbReference type="Proteomes" id="UP000005629"/>
    </source>
</evidence>
<gene>
    <name evidence="3" type="primary">rpaA2</name>
    <name evidence="3" type="ordered locus">HAH_1740</name>
</gene>
<sequence length="434" mass="46932">MLPSNRQSMSLEDHAEELASDLGVDKEEVTRDLENLVNYSVPMDEAKQSLRRKYGDGGSSGDGTPSSKAISEVSTDDSNVTVTAVVLTSGRRSIQYNGEQHVIREGQLADETGKISYTAWDGFSGDLQPGQTVRLGNAGVREWDGQPELNLGDSTDPEVVDETLDIDYEVGGRAALQDLAPGDRGITVEVQVLECEQKVIDGRDGETTILSGVLGDESGRLPFTDWEPHDEIEEGASVRLDETFVREFRGAPSVNVSEFSTVTALDRTVEVTEDAPRMSIREAVESGGLFDVELAGNVIEVRDGSGLIERCPECGRVIQNGQCRSHGAVEGEDDLRTKAILDDGTDTVTAVLDDELTARVYGGDLDDAREHARDAMDKEVVAERISDRIVGREYVVRGSLSVDEYGANLTASTFTEADDDPATRAQALLQEADA</sequence>
<dbReference type="EMBL" id="CP002921">
    <property type="protein sequence ID" value="AEM57342.1"/>
    <property type="molecule type" value="Genomic_DNA"/>
</dbReference>
<name>G0HTC6_HALHT</name>
<protein>
    <submittedName>
        <fullName evidence="3">Replication factor A</fullName>
    </submittedName>
</protein>
<dbReference type="PANTHER" id="PTHR13356:SF10">
    <property type="entry name" value="REPLICATION FACTOR-A PROTEIN 1"/>
    <property type="match status" value="1"/>
</dbReference>
<feature type="compositionally biased region" description="Polar residues" evidence="2">
    <location>
        <begin position="64"/>
        <end position="75"/>
    </location>
</feature>
<dbReference type="SUPFAM" id="SSF50249">
    <property type="entry name" value="Nucleic acid-binding proteins"/>
    <property type="match status" value="3"/>
</dbReference>
<feature type="compositionally biased region" description="Basic and acidic residues" evidence="2">
    <location>
        <begin position="11"/>
        <end position="27"/>
    </location>
</feature>
<dbReference type="STRING" id="634497.HAH_1740"/>
<dbReference type="CDD" id="cd04491">
    <property type="entry name" value="SoSSB_OBF"/>
    <property type="match status" value="2"/>
</dbReference>
<evidence type="ECO:0000256" key="1">
    <source>
        <dbReference type="ARBA" id="ARBA00023125"/>
    </source>
</evidence>
<dbReference type="Proteomes" id="UP000005629">
    <property type="component" value="Chromosome I"/>
</dbReference>
<dbReference type="GO" id="GO:0003677">
    <property type="term" value="F:DNA binding"/>
    <property type="evidence" value="ECO:0007669"/>
    <property type="project" value="UniProtKB-KW"/>
</dbReference>
<dbReference type="NCBIfam" id="NF005554">
    <property type="entry name" value="PRK07218.1"/>
    <property type="match status" value="1"/>
</dbReference>
<evidence type="ECO:0000256" key="2">
    <source>
        <dbReference type="SAM" id="MobiDB-lite"/>
    </source>
</evidence>
<reference evidence="3 4" key="1">
    <citation type="journal article" date="2011" name="J. Bacteriol.">
        <title>Complete genome sequence of Haloarcula hispanica, a model haloarchaeon for studying genetics, metabolism, and virus-host interaction.</title>
        <authorList>
            <person name="Liu H."/>
            <person name="Wu Z."/>
            <person name="Li M."/>
            <person name="Zhang F."/>
            <person name="Zheng H."/>
            <person name="Han J."/>
            <person name="Liu J."/>
            <person name="Zhou J."/>
            <person name="Wang S."/>
            <person name="Xiang H."/>
        </authorList>
    </citation>
    <scope>NUCLEOTIDE SEQUENCE [LARGE SCALE GENOMIC DNA]</scope>
    <source>
        <strain evidence="4">ATCC 33960 / DSM 4426 / JCM 8911 / NBRC 102182 / NCIMB 2187 / VKM B-1755</strain>
    </source>
</reference>
<accession>G0HTC6</accession>
<keyword evidence="1" id="KW-0238">DNA-binding</keyword>
<dbReference type="KEGG" id="hhi:HAH_1740"/>
<feature type="region of interest" description="Disordered" evidence="2">
    <location>
        <begin position="40"/>
        <end position="75"/>
    </location>
</feature>
<dbReference type="GO" id="GO:0010212">
    <property type="term" value="P:response to ionizing radiation"/>
    <property type="evidence" value="ECO:0007669"/>
    <property type="project" value="TreeGrafter"/>
</dbReference>
<feature type="compositionally biased region" description="Polar residues" evidence="2">
    <location>
        <begin position="1"/>
        <end position="10"/>
    </location>
</feature>
<dbReference type="Gene3D" id="2.40.50.140">
    <property type="entry name" value="Nucleic acid-binding proteins"/>
    <property type="match status" value="2"/>
</dbReference>
<evidence type="ECO:0000313" key="3">
    <source>
        <dbReference type="EMBL" id="AEM57342.1"/>
    </source>
</evidence>